<dbReference type="Gene3D" id="3.30.110.150">
    <property type="entry name" value="SepF-like protein"/>
    <property type="match status" value="1"/>
</dbReference>
<dbReference type="Proteomes" id="UP000295674">
    <property type="component" value="Unassembled WGS sequence"/>
</dbReference>
<keyword evidence="1" id="KW-0132">Cell division</keyword>
<comment type="caution">
    <text evidence="6">The sequence shown here is derived from an EMBL/GenBank/DDBJ whole genome shotgun (WGS) entry which is preliminary data.</text>
</comment>
<dbReference type="GO" id="GO:0000917">
    <property type="term" value="P:division septum assembly"/>
    <property type="evidence" value="ECO:0007669"/>
    <property type="project" value="UniProtKB-KW"/>
</dbReference>
<evidence type="ECO:0000256" key="2">
    <source>
        <dbReference type="ARBA" id="ARBA00023210"/>
    </source>
</evidence>
<dbReference type="EMBL" id="SMKS01000042">
    <property type="protein sequence ID" value="TDD03133.1"/>
    <property type="molecule type" value="Genomic_DNA"/>
</dbReference>
<feature type="compositionally biased region" description="Basic residues" evidence="5">
    <location>
        <begin position="26"/>
        <end position="38"/>
    </location>
</feature>
<proteinExistence type="predicted"/>
<keyword evidence="7" id="KW-1185">Reference proteome</keyword>
<accession>A0A4R4VJU2</accession>
<dbReference type="InterPro" id="IPR007561">
    <property type="entry name" value="Cell_div_SepF/SepF-rel"/>
</dbReference>
<dbReference type="PANTHER" id="PTHR35798:SF1">
    <property type="entry name" value="CELL DIVISION PROTEIN SEPF"/>
    <property type="match status" value="1"/>
</dbReference>
<dbReference type="InterPro" id="IPR023052">
    <property type="entry name" value="Cell_div_SepF"/>
</dbReference>
<dbReference type="OrthoDB" id="9815206at2"/>
<evidence type="ECO:0000313" key="6">
    <source>
        <dbReference type="EMBL" id="TDD03133.1"/>
    </source>
</evidence>
<organism evidence="6 7">
    <name type="scientific">Saccharopolyspora terrae</name>
    <dbReference type="NCBI Taxonomy" id="2530384"/>
    <lineage>
        <taxon>Bacteria</taxon>
        <taxon>Bacillati</taxon>
        <taxon>Actinomycetota</taxon>
        <taxon>Actinomycetes</taxon>
        <taxon>Pseudonocardiales</taxon>
        <taxon>Pseudonocardiaceae</taxon>
        <taxon>Saccharopolyspora</taxon>
    </lineage>
</organism>
<gene>
    <name evidence="6" type="ORF">E1181_21390</name>
</gene>
<feature type="compositionally biased region" description="Polar residues" evidence="5">
    <location>
        <begin position="53"/>
        <end position="71"/>
    </location>
</feature>
<keyword evidence="3" id="KW-0131">Cell cycle</keyword>
<comment type="function">
    <text evidence="4">Cell division protein that is part of the divisome complex and is recruited early to the Z-ring. Probably stimulates Z-ring formation, perhaps through the cross-linking of FtsZ protofilaments. Its function overlaps with FtsA.</text>
</comment>
<sequence length="342" mass="36969">MSWRSLADPFCVGRCAHDNATGRPYARQHHLSATHPRHPGQTAVLPTERTRRQCASRQQSGCSSNAQTSGRGSCAPGPRSSAQASGHRSNGVDHKASVIPRQSVGRPPRDRATEPRTLPTWPFPGSWPAVAVRVSWLRPAKSKLPVARPHPIISVRLRFNMLPQYAPSVEIARLVLEYLRTLIWPVLLIVVVIAARTRIAELFAKLSGLEASTSGISATFDRSADEAAELTADATRNPVTAPTVDRLVSVRPTSYLAARELGEHLAHGAPVLLDLQDSSEPDSKRLIDFCAGVAFITKGAIERVGSRRFMVYTGPAINDVGSVAPDANPASEPPYPREAQGD</sequence>
<dbReference type="PANTHER" id="PTHR35798">
    <property type="entry name" value="CELL DIVISION PROTEIN SEPF"/>
    <property type="match status" value="1"/>
</dbReference>
<feature type="region of interest" description="Disordered" evidence="5">
    <location>
        <begin position="26"/>
        <end position="118"/>
    </location>
</feature>
<evidence type="ECO:0000256" key="3">
    <source>
        <dbReference type="ARBA" id="ARBA00023306"/>
    </source>
</evidence>
<dbReference type="Pfam" id="PF04472">
    <property type="entry name" value="SepF"/>
    <property type="match status" value="1"/>
</dbReference>
<evidence type="ECO:0000313" key="7">
    <source>
        <dbReference type="Proteomes" id="UP000295674"/>
    </source>
</evidence>
<evidence type="ECO:0000256" key="4">
    <source>
        <dbReference type="ARBA" id="ARBA00044936"/>
    </source>
</evidence>
<keyword evidence="2" id="KW-0717">Septation</keyword>
<reference evidence="6 7" key="1">
    <citation type="submission" date="2019-03" db="EMBL/GenBank/DDBJ databases">
        <title>Draft genome sequences of novel Actinobacteria.</title>
        <authorList>
            <person name="Sahin N."/>
            <person name="Ay H."/>
            <person name="Saygin H."/>
        </authorList>
    </citation>
    <scope>NUCLEOTIDE SEQUENCE [LARGE SCALE GENOMIC DNA]</scope>
    <source>
        <strain evidence="6 7">16K309</strain>
    </source>
</reference>
<evidence type="ECO:0000256" key="1">
    <source>
        <dbReference type="ARBA" id="ARBA00022618"/>
    </source>
</evidence>
<protein>
    <submittedName>
        <fullName evidence="6">DUF552 domain-containing protein</fullName>
    </submittedName>
</protein>
<feature type="region of interest" description="Disordered" evidence="5">
    <location>
        <begin position="320"/>
        <end position="342"/>
    </location>
</feature>
<name>A0A4R4VJU2_9PSEU</name>
<evidence type="ECO:0000256" key="5">
    <source>
        <dbReference type="SAM" id="MobiDB-lite"/>
    </source>
</evidence>
<dbReference type="AlphaFoldDB" id="A0A4R4VJU2"/>
<dbReference type="InterPro" id="IPR038594">
    <property type="entry name" value="SepF-like_sf"/>
</dbReference>